<dbReference type="STRING" id="762982.HMPREF9442_02239"/>
<dbReference type="InterPro" id="IPR038434">
    <property type="entry name" value="YARHG_sf"/>
</dbReference>
<organism evidence="3 4">
    <name type="scientific">Paraprevotella xylaniphila YIT 11841</name>
    <dbReference type="NCBI Taxonomy" id="762982"/>
    <lineage>
        <taxon>Bacteria</taxon>
        <taxon>Pseudomonadati</taxon>
        <taxon>Bacteroidota</taxon>
        <taxon>Bacteroidia</taxon>
        <taxon>Bacteroidales</taxon>
        <taxon>Prevotellaceae</taxon>
        <taxon>Paraprevotella</taxon>
    </lineage>
</organism>
<dbReference type="Pfam" id="PF11369">
    <property type="entry name" value="DUF3160"/>
    <property type="match status" value="1"/>
</dbReference>
<comment type="caution">
    <text evidence="3">The sequence shown here is derived from an EMBL/GenBank/DDBJ whole genome shotgun (WGS) entry which is preliminary data.</text>
</comment>
<reference evidence="3 4" key="1">
    <citation type="submission" date="2011-02" db="EMBL/GenBank/DDBJ databases">
        <authorList>
            <person name="Weinstock G."/>
            <person name="Sodergren E."/>
            <person name="Clifton S."/>
            <person name="Fulton L."/>
            <person name="Fulton B."/>
            <person name="Courtney L."/>
            <person name="Fronick C."/>
            <person name="Harrison M."/>
            <person name="Strong C."/>
            <person name="Farmer C."/>
            <person name="Delahaunty K."/>
            <person name="Markovic C."/>
            <person name="Hall O."/>
            <person name="Minx P."/>
            <person name="Tomlinson C."/>
            <person name="Mitreva M."/>
            <person name="Hou S."/>
            <person name="Chen J."/>
            <person name="Wollam A."/>
            <person name="Pepin K.H."/>
            <person name="Johnson M."/>
            <person name="Bhonagiri V."/>
            <person name="Zhang X."/>
            <person name="Suruliraj S."/>
            <person name="Warren W."/>
            <person name="Chinwalla A."/>
            <person name="Mardis E.R."/>
            <person name="Wilson R.K."/>
        </authorList>
    </citation>
    <scope>NUCLEOTIDE SEQUENCE [LARGE SCALE GENOMIC DNA]</scope>
    <source>
        <strain evidence="3 4">YIT 11841</strain>
    </source>
</reference>
<evidence type="ECO:0000313" key="3">
    <source>
        <dbReference type="EMBL" id="EGG52794.1"/>
    </source>
</evidence>
<dbReference type="InterPro" id="IPR022601">
    <property type="entry name" value="DUF3160"/>
</dbReference>
<feature type="chain" id="PRO_5003302314" evidence="1">
    <location>
        <begin position="22"/>
        <end position="815"/>
    </location>
</feature>
<gene>
    <name evidence="3" type="ORF">HMPREF9442_02239</name>
</gene>
<evidence type="ECO:0000259" key="2">
    <source>
        <dbReference type="SMART" id="SM01324"/>
    </source>
</evidence>
<name>F3QVL3_9BACT</name>
<evidence type="ECO:0000313" key="4">
    <source>
        <dbReference type="Proteomes" id="UP000005546"/>
    </source>
</evidence>
<dbReference type="RefSeq" id="WP_008628068.1">
    <property type="nucleotide sequence ID" value="NZ_GL883865.1"/>
</dbReference>
<dbReference type="Pfam" id="PF13308">
    <property type="entry name" value="YARHG"/>
    <property type="match status" value="1"/>
</dbReference>
<feature type="signal peptide" evidence="1">
    <location>
        <begin position="1"/>
        <end position="21"/>
    </location>
</feature>
<keyword evidence="4" id="KW-1185">Reference proteome</keyword>
<dbReference type="InterPro" id="IPR025582">
    <property type="entry name" value="YARHG_dom"/>
</dbReference>
<accession>F3QVL3</accession>
<dbReference type="eggNOG" id="COG4640">
    <property type="taxonomic scope" value="Bacteria"/>
</dbReference>
<keyword evidence="1" id="KW-0732">Signal</keyword>
<dbReference type="SMART" id="SM01324">
    <property type="entry name" value="YARHG"/>
    <property type="match status" value="1"/>
</dbReference>
<dbReference type="Gene3D" id="1.20.58.1690">
    <property type="match status" value="1"/>
</dbReference>
<sequence>MKRFIFPIISLFGLMAFLCIACKSPAKKPTKEKDVQSEENVGFDIPPVHLLTDSLLPQYVDYKQDISHLSYEELRILRSYPYALHGYWFMEADLNSFFINKTDWYFKLCDTLYYEYEYAVNSRPYADTYDKVKLTPTEKAFIERIDRRMEELATQKYVTVDGYKLLNPSLCINLFQIDRPEPKFMEMLSLYNFVIAPTDYEQLFNVYESNDYHQMPNFITTDLYLQAFHMYFSYVLKSLEKNHFTPTLRRVLHALYTESLNLSRQKAIQDEAEYAATFFAIAYQLLTGSHLPVPHAYQEAYKDELRHIAACEDGSSAFLGYTDIIFPYSLFKPRGHYNRDESTQRYFCTMMWLQSAAFCREKTEALWRTIIMAAAFNRMADNTRKACLGMYDALTFLMGEPDNASIIEIADFLDKHNLTASVAEKDENVAAHVNSLLTEVFKTRNRITPKIQLSCNEKINFMPQRYMADNEILGTMADATPGSNRAYPKGLDVFAAFGVESAAALLDTCYHEDKNWKDFRKTADKMKEKFNQKVDWNRTMYDKWIESLIVLQRPGKNYPGFMCTPAWKCKNLQTALASWSELKHDALLYGEHPLAAECGGAGLPNPIVVGYVEPNLPFWRKLKELLVLNRKILEKTGFADQDLMEKTSTLEEKVDFCIHTAEKELRRETLTEEEYETIRVMGSSIEWFTLSVIEPGEPYDSWNHLKGTERSVALVSDVYTRNISGCPKNGILYEATGNANTIYVLLDIGGQTYITCGAIFGYYEFTRPLGDRLTDEAWQQMLKEGKTPPAPEWIRPYFLDRQPEANEWIFYSTGC</sequence>
<proteinExistence type="predicted"/>
<dbReference type="EMBL" id="AFBR01000065">
    <property type="protein sequence ID" value="EGG52794.1"/>
    <property type="molecule type" value="Genomic_DNA"/>
</dbReference>
<feature type="domain" description="YARHG" evidence="2">
    <location>
        <begin position="52"/>
        <end position="150"/>
    </location>
</feature>
<protein>
    <submittedName>
        <fullName evidence="3">Conserved domain protein</fullName>
    </submittedName>
</protein>
<dbReference type="HOGENOM" id="CLU_015670_1_0_10"/>
<dbReference type="AlphaFoldDB" id="F3QVL3"/>
<dbReference type="Proteomes" id="UP000005546">
    <property type="component" value="Unassembled WGS sequence"/>
</dbReference>
<dbReference type="SMART" id="SM01325">
    <property type="entry name" value="DUF3160"/>
    <property type="match status" value="1"/>
</dbReference>
<evidence type="ECO:0000256" key="1">
    <source>
        <dbReference type="SAM" id="SignalP"/>
    </source>
</evidence>